<dbReference type="EMBL" id="LT671823">
    <property type="protein sequence ID" value="SHO77520.1"/>
    <property type="molecule type" value="Genomic_DNA"/>
</dbReference>
<dbReference type="InterPro" id="IPR001841">
    <property type="entry name" value="Znf_RING"/>
</dbReference>
<evidence type="ECO:0000256" key="8">
    <source>
        <dbReference type="ARBA" id="ARBA00022679"/>
    </source>
</evidence>
<organism evidence="19 20">
    <name type="scientific">Malassezia sympodialis (strain ATCC 42132)</name>
    <name type="common">Atopic eczema-associated yeast</name>
    <dbReference type="NCBI Taxonomy" id="1230383"/>
    <lineage>
        <taxon>Eukaryota</taxon>
        <taxon>Fungi</taxon>
        <taxon>Dikarya</taxon>
        <taxon>Basidiomycota</taxon>
        <taxon>Ustilaginomycotina</taxon>
        <taxon>Malasseziomycetes</taxon>
        <taxon>Malasseziales</taxon>
        <taxon>Malasseziaceae</taxon>
        <taxon>Malassezia</taxon>
    </lineage>
</organism>
<dbReference type="Pfam" id="PF22958">
    <property type="entry name" value="Ltn1_1st"/>
    <property type="match status" value="1"/>
</dbReference>
<dbReference type="Pfam" id="PF23009">
    <property type="entry name" value="UBC_like"/>
    <property type="match status" value="1"/>
</dbReference>
<keyword evidence="13 16" id="KW-0862">Zinc</keyword>
<comment type="subcellular location">
    <subcellularLocation>
        <location evidence="2">Cytoplasm</location>
        <location evidence="2">Cytosol</location>
    </subcellularLocation>
</comment>
<dbReference type="SUPFAM" id="SSF57850">
    <property type="entry name" value="RING/U-box"/>
    <property type="match status" value="1"/>
</dbReference>
<dbReference type="InterPro" id="IPR054477">
    <property type="entry name" value="LTN1_E3_ligase_6th"/>
</dbReference>
<evidence type="ECO:0000256" key="17">
    <source>
        <dbReference type="SAM" id="MobiDB-lite"/>
    </source>
</evidence>
<keyword evidence="9 16" id="KW-0479">Metal-binding</keyword>
<accession>A0A1M8A4W9</accession>
<dbReference type="GO" id="GO:1990116">
    <property type="term" value="P:ribosome-associated ubiquitin-dependent protein catabolic process"/>
    <property type="evidence" value="ECO:0007669"/>
    <property type="project" value="UniProtKB-UniRule"/>
</dbReference>
<dbReference type="VEuPathDB" id="FungiDB:MSYG_1860"/>
<dbReference type="InterPro" id="IPR013083">
    <property type="entry name" value="Znf_RING/FYVE/PHD"/>
</dbReference>
<dbReference type="InterPro" id="IPR039795">
    <property type="entry name" value="LTN1/Rkr1"/>
</dbReference>
<feature type="compositionally biased region" description="Pro residues" evidence="17">
    <location>
        <begin position="66"/>
        <end position="78"/>
    </location>
</feature>
<keyword evidence="10" id="KW-0677">Repeat</keyword>
<gene>
    <name evidence="19" type="ORF">MSYG_1860</name>
</gene>
<evidence type="ECO:0000313" key="19">
    <source>
        <dbReference type="EMBL" id="SHO77520.1"/>
    </source>
</evidence>
<keyword evidence="19" id="KW-0436">Ligase</keyword>
<dbReference type="GO" id="GO:0016567">
    <property type="term" value="P:protein ubiquitination"/>
    <property type="evidence" value="ECO:0007669"/>
    <property type="project" value="UniProtKB-UniPathway"/>
</dbReference>
<keyword evidence="11 15" id="KW-0863">Zinc-finger</keyword>
<dbReference type="OrthoDB" id="6108at2759"/>
<comment type="catalytic activity">
    <reaction evidence="1 16">
        <text>S-ubiquitinyl-[E2 ubiquitin-conjugating enzyme]-L-cysteine + [acceptor protein]-L-lysine = [E2 ubiquitin-conjugating enzyme]-L-cysteine + N(6)-ubiquitinyl-[acceptor protein]-L-lysine.</text>
        <dbReference type="EC" id="2.3.2.27"/>
    </reaction>
</comment>
<dbReference type="Pfam" id="PF22999">
    <property type="entry name" value="LTN1_E3_ligase_6th"/>
    <property type="match status" value="1"/>
</dbReference>
<dbReference type="GO" id="GO:0072344">
    <property type="term" value="P:rescue of stalled ribosome"/>
    <property type="evidence" value="ECO:0007669"/>
    <property type="project" value="UniProtKB-UniRule"/>
</dbReference>
<dbReference type="InterPro" id="IPR039804">
    <property type="entry name" value="RING-CH-C4HC3_LTN1"/>
</dbReference>
<dbReference type="InterPro" id="IPR011016">
    <property type="entry name" value="Znf_RING-CH"/>
</dbReference>
<dbReference type="GO" id="GO:0061630">
    <property type="term" value="F:ubiquitin protein ligase activity"/>
    <property type="evidence" value="ECO:0007669"/>
    <property type="project" value="UniProtKB-UniRule"/>
</dbReference>
<keyword evidence="12 16" id="KW-0833">Ubl conjugation pathway</keyword>
<keyword evidence="7" id="KW-0963">Cytoplasm</keyword>
<feature type="region of interest" description="Disordered" evidence="17">
    <location>
        <begin position="428"/>
        <end position="458"/>
    </location>
</feature>
<dbReference type="PROSITE" id="PS50089">
    <property type="entry name" value="ZF_RING_2"/>
    <property type="match status" value="1"/>
</dbReference>
<comment type="subunit">
    <text evidence="16">Component of the ribosome quality control complex (RQC).</text>
</comment>
<dbReference type="SMART" id="SM00744">
    <property type="entry name" value="RINGv"/>
    <property type="match status" value="1"/>
</dbReference>
<dbReference type="GO" id="GO:0016874">
    <property type="term" value="F:ligase activity"/>
    <property type="evidence" value="ECO:0007669"/>
    <property type="project" value="UniProtKB-KW"/>
</dbReference>
<proteinExistence type="inferred from homology"/>
<evidence type="ECO:0000256" key="5">
    <source>
        <dbReference type="ARBA" id="ARBA00012483"/>
    </source>
</evidence>
<evidence type="ECO:0000256" key="3">
    <source>
        <dbReference type="ARBA" id="ARBA00004906"/>
    </source>
</evidence>
<evidence type="ECO:0000256" key="1">
    <source>
        <dbReference type="ARBA" id="ARBA00000900"/>
    </source>
</evidence>
<dbReference type="Proteomes" id="UP000186303">
    <property type="component" value="Chromosome 3"/>
</dbReference>
<feature type="compositionally biased region" description="Polar residues" evidence="17">
    <location>
        <begin position="37"/>
        <end position="48"/>
    </location>
</feature>
<dbReference type="GO" id="GO:0005829">
    <property type="term" value="C:cytosol"/>
    <property type="evidence" value="ECO:0007669"/>
    <property type="project" value="UniProtKB-SubCell"/>
</dbReference>
<feature type="compositionally biased region" description="Acidic residues" evidence="17">
    <location>
        <begin position="434"/>
        <end position="453"/>
    </location>
</feature>
<feature type="region of interest" description="Disordered" evidence="17">
    <location>
        <begin position="1"/>
        <end position="80"/>
    </location>
</feature>
<feature type="compositionally biased region" description="Basic residues" evidence="17">
    <location>
        <begin position="50"/>
        <end position="65"/>
    </location>
</feature>
<dbReference type="GO" id="GO:0043023">
    <property type="term" value="F:ribosomal large subunit binding"/>
    <property type="evidence" value="ECO:0007669"/>
    <property type="project" value="TreeGrafter"/>
</dbReference>
<protein>
    <recommendedName>
        <fullName evidence="6 16">E3 ubiquitin-protein ligase listerin</fullName>
        <ecNumber evidence="5 16">2.3.2.27</ecNumber>
    </recommendedName>
    <alternativeName>
        <fullName evidence="16">RING-type E3 ubiquitin transferase listerin</fullName>
    </alternativeName>
</protein>
<evidence type="ECO:0000256" key="9">
    <source>
        <dbReference type="ARBA" id="ARBA00022723"/>
    </source>
</evidence>
<evidence type="ECO:0000256" key="13">
    <source>
        <dbReference type="ARBA" id="ARBA00022833"/>
    </source>
</evidence>
<evidence type="ECO:0000256" key="11">
    <source>
        <dbReference type="ARBA" id="ARBA00022771"/>
    </source>
</evidence>
<dbReference type="EC" id="2.3.2.27" evidence="5 16"/>
<evidence type="ECO:0000259" key="18">
    <source>
        <dbReference type="PROSITE" id="PS50089"/>
    </source>
</evidence>
<dbReference type="PANTHER" id="PTHR12389">
    <property type="entry name" value="ZINC FINGER PROTEIN 294"/>
    <property type="match status" value="1"/>
</dbReference>
<reference evidence="20" key="1">
    <citation type="journal article" date="2017" name="Nucleic Acids Res.">
        <title>Proteogenomics produces comprehensive and highly accurate protein-coding gene annotation in a complete genome assembly of Malassezia sympodialis.</title>
        <authorList>
            <person name="Zhu Y."/>
            <person name="Engstroem P.G."/>
            <person name="Tellgren-Roth C."/>
            <person name="Baudo C.D."/>
            <person name="Kennell J.C."/>
            <person name="Sun S."/>
            <person name="Billmyre R.B."/>
            <person name="Schroeder M.S."/>
            <person name="Andersson A."/>
            <person name="Holm T."/>
            <person name="Sigurgeirsson B."/>
            <person name="Wu G."/>
            <person name="Sankaranarayanan S.R."/>
            <person name="Siddharthan R."/>
            <person name="Sanyal K."/>
            <person name="Lundeberg J."/>
            <person name="Nystedt B."/>
            <person name="Boekhout T."/>
            <person name="Dawson T.L. Jr."/>
            <person name="Heitman J."/>
            <person name="Scheynius A."/>
            <person name="Lehtioe J."/>
        </authorList>
    </citation>
    <scope>NUCLEOTIDE SEQUENCE [LARGE SCALE GENOMIC DNA]</scope>
    <source>
        <strain evidence="20">ATCC 42132</strain>
    </source>
</reference>
<dbReference type="InterPro" id="IPR054476">
    <property type="entry name" value="Ltn1_N"/>
</dbReference>
<comment type="function">
    <text evidence="16">E3 ubiquitin-protein ligase. Component of the ribosome quality control complex (RQC), a ribosome-associated complex that mediates ubiquitination and extraction of incompletely synthesized nascent chains for proteasomal degradation.</text>
</comment>
<comment type="function">
    <text evidence="14">E3 ubiquitin-protein ligase component of the ribosome quality control complex (RQC), a ribosome-associated complex that mediates ubiquitination and extraction of incompletely synthesized nascent chains for proteasomal degradation. Mediates ubiquitination of proteins derived from mRNAs lacking stop codons (non-stop proteins) and other translation arrest products induced by poly-lysine sequences and tandem rare codons. Ubiquitination leads to CDC48 recruitment for extraction and degradation of the incomplete translation product. May indirectly play a role in chromatin function and transcription.</text>
</comment>
<dbReference type="UniPathway" id="UPA00143"/>
<evidence type="ECO:0000256" key="4">
    <source>
        <dbReference type="ARBA" id="ARBA00007997"/>
    </source>
</evidence>
<dbReference type="OMA" id="QWITSDE"/>
<keyword evidence="20" id="KW-1185">Reference proteome</keyword>
<dbReference type="GO" id="GO:1990112">
    <property type="term" value="C:RQC complex"/>
    <property type="evidence" value="ECO:0007669"/>
    <property type="project" value="UniProtKB-UniRule"/>
</dbReference>
<comment type="similarity">
    <text evidence="4 16">Belongs to the LTN1 family.</text>
</comment>
<evidence type="ECO:0000313" key="20">
    <source>
        <dbReference type="Proteomes" id="UP000186303"/>
    </source>
</evidence>
<dbReference type="Gene3D" id="3.30.40.10">
    <property type="entry name" value="Zinc/RING finger domain, C3HC4 (zinc finger)"/>
    <property type="match status" value="1"/>
</dbReference>
<comment type="pathway">
    <text evidence="3 16">Protein modification; protein ubiquitination.</text>
</comment>
<evidence type="ECO:0000256" key="10">
    <source>
        <dbReference type="ARBA" id="ARBA00022737"/>
    </source>
</evidence>
<evidence type="ECO:0000256" key="12">
    <source>
        <dbReference type="ARBA" id="ARBA00022786"/>
    </source>
</evidence>
<dbReference type="InterPro" id="IPR054478">
    <property type="entry name" value="LTN1_UBC"/>
</dbReference>
<evidence type="ECO:0000256" key="7">
    <source>
        <dbReference type="ARBA" id="ARBA00022490"/>
    </source>
</evidence>
<sequence length="1732" mass="188767">MGRGKSGKSSATAGTRKKHAAAAAAKRGESADGAQPRSATQAPTNSSGKKLSKKERKQLAKKKAYKPPPKPPQPPPYPLDSMGLASLLPADLVVLLRKALKKDIVTRVRTLESLLAWIQGAPSSGDDAAAQPISLGERNDALVLMLPCWVFLFPRLALSPSQRLRQLTLQVHSELLHFPVPYENATCIREELLSPMYMEPILGYWGVMSFDTSRSVARLGSQLWKESVRLAPTDSDSCHIVLDDYVSVLLEHLNPILCSDMPVASLAQLTPSLQITPASKEGAEFDAKSRDDTNVDENAEEMNGRLVAGALGLLQWMAESSPSITAEDLESLVASPQLWTALMPKEAADEGQTVLGSGSPVARQRAWAWLGYLDRTHASLLDQNLDMIAGAAFPSAWSERLEGVIASMLGTFLPLLKRRPDAWLLQASSANSDSDSDDDTDSVENDEDSEADPSAEKPLGLPGFMQWIQYSAPRAPTICFPAVLVFLSTIPESALPRNPTSMRTWTGLLLNIADQLVLGVSDPRTWRIYTSTVCECLEYFVRQIIRRDDADEHTTQEISDVLTSELEVLWTTWIASPPRDTSETPIRAIPSRIRMLMAQEVGKFMPRMDVHAHGIWVLRSLAALLETFVAQMDLDADGEVVMAMIAESAKGATAELQDALVRMTHTLVERLLDPFVPSRLSLITKLLSAPLREHLEAMGLTERMEVLASDVIPSHLGTDVNISDAQAFYLAYMALGNQVGPTWHVLFRTAAQAPTMALPLLAGVASATSEPPPPETVQAWHENIAQSVAQDPYAWHSLLEAPHALTTASMETLLLQALVQAAQDQPAKQLEAWDTLATWVQRDSARSRRFVEDPALAPLASALFHAAFLAETEDAGAPRSLWAQLTAHAGPRATALYEQAVEALGAALEGSNVPLARLSAAARALPDAYGRQICPTASDLQDAMHGVALSVPSPLLALTDPVVPIVADGSPASTESLARLARVVEMGMAMQADQAVQPTALLPPIVLTALVLEDALLTGDEAMGLALCGTPPAAWVTTAQQQLVRYVHAVTRLLSTVTADLRDGWHNSAAVAMGRTESGDPLLHMFQALWLQAKETQSVMYARLFARLLAGVLSMSSATQMDAERWVRAGMNLRQPSLPLARAVLAATTLRAFDSPAHDRWRNDLAATLTGVPAARAHTDGAPLLQALMCATAPAEAGKALLPTHRAVQLAQVLQRWVESEEEYPQDVLALSAAVLAELAPVLQSVPGRHLEGMLVLAHESLETLDLTGIRHWPALSQSLHLIDTLYGLQSNELVSQVLRTQAETIHGLLSALFLDLCQIAVERRLPLGPITSEGVDMLIRLVESHVPATAFSSPDDQQDLIKFVSTPSLYTPLQVVALRLYSGATQERVREQVVELSMGSLSSASAAPELDPALLDRLRATAPLTLAIWQDDARERQSRVFAFLLQWLALLDHFVEASLALRSLFASTLKQHELTSNVLLPSLFALIGGAPRVIPTLDGSRWSMEEIHVDQLDPAQPRSLQVLAAHVYVRTLVHLPTQVRDWWLGIRDRQLSMFVSHFTVKYCTPLLAERELRHLRQPSALAQLQDEAMTVKVLSSNEVVATYTVDEHPMEIGVRLPPDYPLHGVEIRDIKRVGVSEAQWRAWLLAVQQLLSGKNGLIFDALSLFKKNAEAKFQGYEGAECAICYSIISPTDETLPNKPCKTCKHKFHGSCLYKWVSTSGASTCPLCRSIL</sequence>
<feature type="domain" description="RING-type" evidence="18">
    <location>
        <begin position="1682"/>
        <end position="1729"/>
    </location>
</feature>
<dbReference type="CDD" id="cd16491">
    <property type="entry name" value="RING-CH-C4HC3_LTN1"/>
    <property type="match status" value="1"/>
</dbReference>
<evidence type="ECO:0000256" key="15">
    <source>
        <dbReference type="PROSITE-ProRule" id="PRU00175"/>
    </source>
</evidence>
<evidence type="ECO:0000256" key="14">
    <source>
        <dbReference type="ARBA" id="ARBA00055150"/>
    </source>
</evidence>
<dbReference type="GO" id="GO:0008270">
    <property type="term" value="F:zinc ion binding"/>
    <property type="evidence" value="ECO:0007669"/>
    <property type="project" value="UniProtKB-KW"/>
</dbReference>
<evidence type="ECO:0000256" key="6">
    <source>
        <dbReference type="ARBA" id="ARBA00017157"/>
    </source>
</evidence>
<keyword evidence="8 16" id="KW-0808">Transferase</keyword>
<dbReference type="SMART" id="SM00184">
    <property type="entry name" value="RING"/>
    <property type="match status" value="1"/>
</dbReference>
<evidence type="ECO:0000256" key="2">
    <source>
        <dbReference type="ARBA" id="ARBA00004514"/>
    </source>
</evidence>
<name>A0A1M8A4W9_MALS4</name>
<evidence type="ECO:0000256" key="16">
    <source>
        <dbReference type="RuleBase" id="RU367090"/>
    </source>
</evidence>
<dbReference type="STRING" id="1230383.A0A1M8A4W9"/>
<dbReference type="FunFam" id="3.30.40.10:FF:000038">
    <property type="entry name" value="E3 ubiquitin-protein ligase listerin"/>
    <property type="match status" value="1"/>
</dbReference>
<dbReference type="PANTHER" id="PTHR12389:SF0">
    <property type="entry name" value="E3 UBIQUITIN-PROTEIN LIGASE LISTERIN"/>
    <property type="match status" value="1"/>
</dbReference>
<dbReference type="Pfam" id="PF13639">
    <property type="entry name" value="zf-RING_2"/>
    <property type="match status" value="1"/>
</dbReference>